<keyword evidence="5 7" id="KW-0560">Oxidoreductase</keyword>
<dbReference type="EC" id="1.1.1.86" evidence="7"/>
<dbReference type="SUPFAM" id="SSF48179">
    <property type="entry name" value="6-phosphogluconate dehydrogenase C-terminal domain-like"/>
    <property type="match status" value="1"/>
</dbReference>
<feature type="binding site" evidence="7">
    <location>
        <position position="102"/>
    </location>
    <ligand>
        <name>NADP(+)</name>
        <dbReference type="ChEBI" id="CHEBI:58349"/>
    </ligand>
</feature>
<evidence type="ECO:0000313" key="12">
    <source>
        <dbReference type="EMBL" id="MFC7405426.1"/>
    </source>
</evidence>
<dbReference type="InterPro" id="IPR008927">
    <property type="entry name" value="6-PGluconate_DH-like_C_sf"/>
</dbReference>
<comment type="catalytic activity">
    <reaction evidence="7">
        <text>(2R,3R)-2,3-dihydroxy-3-methylpentanoate + NADP(+) = (S)-2-ethyl-2-hydroxy-3-oxobutanoate + NADPH + H(+)</text>
        <dbReference type="Rhea" id="RHEA:13493"/>
        <dbReference type="ChEBI" id="CHEBI:15378"/>
        <dbReference type="ChEBI" id="CHEBI:49256"/>
        <dbReference type="ChEBI" id="CHEBI:49258"/>
        <dbReference type="ChEBI" id="CHEBI:57783"/>
        <dbReference type="ChEBI" id="CHEBI:58349"/>
        <dbReference type="EC" id="1.1.1.86"/>
    </reaction>
</comment>
<feature type="binding site" evidence="7 8">
    <location>
        <position position="244"/>
    </location>
    <ligand>
        <name>Mg(2+)</name>
        <dbReference type="ChEBI" id="CHEBI:18420"/>
        <label>1</label>
    </ligand>
</feature>
<dbReference type="InterPro" id="IPR036291">
    <property type="entry name" value="NAD(P)-bd_dom_sf"/>
</dbReference>
<dbReference type="Gene3D" id="3.40.50.720">
    <property type="entry name" value="NAD(P)-binding Rossmann-like Domain"/>
    <property type="match status" value="1"/>
</dbReference>
<dbReference type="NCBIfam" id="NF004017">
    <property type="entry name" value="PRK05479.1"/>
    <property type="match status" value="1"/>
</dbReference>
<evidence type="ECO:0000256" key="9">
    <source>
        <dbReference type="SAM" id="MobiDB-lite"/>
    </source>
</evidence>
<feature type="compositionally biased region" description="Low complexity" evidence="9">
    <location>
        <begin position="1"/>
        <end position="19"/>
    </location>
</feature>
<feature type="binding site" evidence="7 8">
    <location>
        <position position="240"/>
    </location>
    <ligand>
        <name>Mg(2+)</name>
        <dbReference type="ChEBI" id="CHEBI:18420"/>
        <label>1</label>
    </ligand>
</feature>
<feature type="binding site" evidence="7 8">
    <location>
        <position position="280"/>
    </location>
    <ligand>
        <name>Mg(2+)</name>
        <dbReference type="ChEBI" id="CHEBI:18420"/>
        <label>2</label>
    </ligand>
</feature>
<comment type="pathway">
    <text evidence="2 7">Amino-acid biosynthesis; L-isoleucine biosynthesis; L-isoleucine from 2-oxobutanoate: step 2/4.</text>
</comment>
<comment type="catalytic activity">
    <reaction evidence="7">
        <text>(2R)-2,3-dihydroxy-3-methylbutanoate + NADP(+) = (2S)-2-acetolactate + NADPH + H(+)</text>
        <dbReference type="Rhea" id="RHEA:22068"/>
        <dbReference type="ChEBI" id="CHEBI:15378"/>
        <dbReference type="ChEBI" id="CHEBI:49072"/>
        <dbReference type="ChEBI" id="CHEBI:57783"/>
        <dbReference type="ChEBI" id="CHEBI:58349"/>
        <dbReference type="ChEBI" id="CHEBI:58476"/>
        <dbReference type="EC" id="1.1.1.86"/>
    </reaction>
</comment>
<dbReference type="NCBIfam" id="TIGR00465">
    <property type="entry name" value="ilvC"/>
    <property type="match status" value="1"/>
</dbReference>
<feature type="binding site" evidence="7">
    <location>
        <position position="100"/>
    </location>
    <ligand>
        <name>NADP(+)</name>
        <dbReference type="ChEBI" id="CHEBI:58349"/>
    </ligand>
</feature>
<feature type="binding site" evidence="7">
    <location>
        <position position="183"/>
    </location>
    <ligand>
        <name>NADP(+)</name>
        <dbReference type="ChEBI" id="CHEBI:58349"/>
    </ligand>
</feature>
<evidence type="ECO:0000256" key="3">
    <source>
        <dbReference type="ARBA" id="ARBA00010318"/>
    </source>
</evidence>
<comment type="function">
    <text evidence="7">Involved in the biosynthesis of branched-chain amino acids (BCAA). Catalyzes an alkyl-migration followed by a ketol-acid reduction of (S)-2-acetolactate (S2AL) to yield (R)-2,3-dihydroxy-isovalerate. In the isomerase reaction, S2AL is rearranged via a Mg-dependent methyl migration to produce 3-hydroxy-3-methyl-2-ketobutyrate (HMKB). In the reductase reaction, this 2-ketoacid undergoes a metal-dependent reduction by NADPH to yield (R)-2,3-dihydroxy-isovalerate.</text>
</comment>
<evidence type="ECO:0000259" key="10">
    <source>
        <dbReference type="PROSITE" id="PS51850"/>
    </source>
</evidence>
<feature type="active site" evidence="7">
    <location>
        <position position="157"/>
    </location>
</feature>
<evidence type="ECO:0000256" key="4">
    <source>
        <dbReference type="ARBA" id="ARBA00022605"/>
    </source>
</evidence>
<evidence type="ECO:0000313" key="13">
    <source>
        <dbReference type="Proteomes" id="UP001596455"/>
    </source>
</evidence>
<evidence type="ECO:0000256" key="6">
    <source>
        <dbReference type="ARBA" id="ARBA00023304"/>
    </source>
</evidence>
<keyword evidence="6 7" id="KW-0100">Branched-chain amino acid biosynthesis</keyword>
<proteinExistence type="inferred from homology"/>
<feature type="compositionally biased region" description="Basic residues" evidence="9">
    <location>
        <begin position="35"/>
        <end position="46"/>
    </location>
</feature>
<dbReference type="InterPro" id="IPR000506">
    <property type="entry name" value="KARI_C"/>
</dbReference>
<comment type="caution">
    <text evidence="12">The sequence shown here is derived from an EMBL/GenBank/DDBJ whole genome shotgun (WGS) entry which is preliminary data.</text>
</comment>
<name>A0ABW2Q883_9MICO</name>
<comment type="similarity">
    <text evidence="3 7 8">Belongs to the ketol-acid reductoisomerase family.</text>
</comment>
<keyword evidence="7 8" id="KW-0479">Metal-binding</keyword>
<keyword evidence="7" id="KW-0521">NADP</keyword>
<feature type="binding site" evidence="7">
    <location>
        <begin position="74"/>
        <end position="77"/>
    </location>
    <ligand>
        <name>NADP(+)</name>
        <dbReference type="ChEBI" id="CHEBI:58349"/>
    </ligand>
</feature>
<evidence type="ECO:0000256" key="5">
    <source>
        <dbReference type="ARBA" id="ARBA00023002"/>
    </source>
</evidence>
<dbReference type="Pfam" id="PF07991">
    <property type="entry name" value="KARI_N"/>
    <property type="match status" value="1"/>
</dbReference>
<feature type="binding site" evidence="7 8">
    <location>
        <position position="301"/>
    </location>
    <ligand>
        <name>substrate</name>
    </ligand>
</feature>
<protein>
    <recommendedName>
        <fullName evidence="7">Ketol-acid reductoisomerase (NADP(+))</fullName>
        <shortName evidence="7">KARI</shortName>
        <ecNumber evidence="7">1.1.1.86</ecNumber>
    </recommendedName>
    <alternativeName>
        <fullName evidence="7">Acetohydroxy-acid isomeroreductase</fullName>
        <shortName evidence="7">AHIR</shortName>
    </alternativeName>
    <alternativeName>
        <fullName evidence="7">Alpha-keto-beta-hydroxylacyl reductoisomerase</fullName>
    </alternativeName>
</protein>
<dbReference type="EMBL" id="JBHTCQ010000002">
    <property type="protein sequence ID" value="MFC7405426.1"/>
    <property type="molecule type" value="Genomic_DNA"/>
</dbReference>
<evidence type="ECO:0000256" key="1">
    <source>
        <dbReference type="ARBA" id="ARBA00004864"/>
    </source>
</evidence>
<keyword evidence="13" id="KW-1185">Reference proteome</keyword>
<dbReference type="GO" id="GO:0004455">
    <property type="term" value="F:ketol-acid reductoisomerase activity"/>
    <property type="evidence" value="ECO:0007669"/>
    <property type="project" value="UniProtKB-EC"/>
</dbReference>
<dbReference type="Proteomes" id="UP001596455">
    <property type="component" value="Unassembled WGS sequence"/>
</dbReference>
<feature type="domain" description="KARI N-terminal Rossmann" evidence="10">
    <location>
        <begin position="51"/>
        <end position="231"/>
    </location>
</feature>
<feature type="domain" description="KARI C-terminal knotted" evidence="11">
    <location>
        <begin position="232"/>
        <end position="377"/>
    </location>
</feature>
<keyword evidence="7 8" id="KW-0460">Magnesium</keyword>
<organism evidence="12 13">
    <name type="scientific">Georgenia alba</name>
    <dbReference type="NCBI Taxonomy" id="2233858"/>
    <lineage>
        <taxon>Bacteria</taxon>
        <taxon>Bacillati</taxon>
        <taxon>Actinomycetota</taxon>
        <taxon>Actinomycetes</taxon>
        <taxon>Micrococcales</taxon>
        <taxon>Bogoriellaceae</taxon>
        <taxon>Georgenia</taxon>
    </lineage>
</organism>
<evidence type="ECO:0000256" key="8">
    <source>
        <dbReference type="PROSITE-ProRule" id="PRU01198"/>
    </source>
</evidence>
<feature type="binding site" evidence="7 8">
    <location>
        <position position="240"/>
    </location>
    <ligand>
        <name>Mg(2+)</name>
        <dbReference type="ChEBI" id="CHEBI:18420"/>
        <label>2</label>
    </ligand>
</feature>
<evidence type="ECO:0000259" key="11">
    <source>
        <dbReference type="PROSITE" id="PS51851"/>
    </source>
</evidence>
<accession>A0ABW2Q883</accession>
<sequence>MRSSSPASSPSPAARAPSPTGRPNGPSVPPEPKHPPRPARHHPHRRRTTVAELFYDDDADLSLIQSKKVAIIGYGSQGHAHALNLRDSGVEVVVGLREGSASWSKAEEQGLAVATVGDAVRTADVVMILAPDQVQRTVYAEQIEPNLKADAALFFAHGFNIRYDYIAPSAGHDICMVAPKGPGHTVRREFEAGRGVPVIVAVEQDASGQAWDLALSYAKAIGGLRAAGIKTTFTEETETDLFGEQTVLCGGVTHLIQAGFETLTEAGYQPEVAYFEVLHEMKLIVDLMWEGGISKMRWSISDTAEYGDYVSGPRVITPEVKERMQAVLADIQSGAFADRFITDQDAGGVEFKELRTRGEQHPIETTGRELRKLFAWTETRDADYTEGSVAR</sequence>
<dbReference type="PANTHER" id="PTHR21371:SF1">
    <property type="entry name" value="KETOL-ACID REDUCTOISOMERASE, MITOCHONDRIAL"/>
    <property type="match status" value="1"/>
</dbReference>
<gene>
    <name evidence="7 12" type="primary">ilvC</name>
    <name evidence="12" type="ORF">ACFQQL_09935</name>
</gene>
<dbReference type="HAMAP" id="MF_00435">
    <property type="entry name" value="IlvC"/>
    <property type="match status" value="1"/>
</dbReference>
<dbReference type="InterPro" id="IPR013116">
    <property type="entry name" value="KARI_N"/>
</dbReference>
<feature type="region of interest" description="Disordered" evidence="9">
    <location>
        <begin position="1"/>
        <end position="46"/>
    </location>
</feature>
<comment type="cofactor">
    <cofactor evidence="7">
        <name>Mg(2+)</name>
        <dbReference type="ChEBI" id="CHEBI:18420"/>
    </cofactor>
    <text evidence="7">Binds 2 magnesium ions per subunit.</text>
</comment>
<feature type="binding site" evidence="7">
    <location>
        <position position="97"/>
    </location>
    <ligand>
        <name>NADP(+)</name>
        <dbReference type="ChEBI" id="CHEBI:58349"/>
    </ligand>
</feature>
<dbReference type="InterPro" id="IPR013023">
    <property type="entry name" value="KARI"/>
</dbReference>
<dbReference type="Pfam" id="PF01450">
    <property type="entry name" value="KARI_C"/>
    <property type="match status" value="1"/>
</dbReference>
<dbReference type="PANTHER" id="PTHR21371">
    <property type="entry name" value="KETOL-ACID REDUCTOISOMERASE, MITOCHONDRIAL"/>
    <property type="match status" value="1"/>
</dbReference>
<dbReference type="SUPFAM" id="SSF51735">
    <property type="entry name" value="NAD(P)-binding Rossmann-fold domains"/>
    <property type="match status" value="1"/>
</dbReference>
<feature type="binding site" evidence="7 8">
    <location>
        <position position="276"/>
    </location>
    <ligand>
        <name>Mg(2+)</name>
        <dbReference type="ChEBI" id="CHEBI:18420"/>
        <label>2</label>
    </ligand>
</feature>
<dbReference type="NCBIfam" id="NF009940">
    <property type="entry name" value="PRK13403.1"/>
    <property type="match status" value="1"/>
</dbReference>
<evidence type="ECO:0000256" key="7">
    <source>
        <dbReference type="HAMAP-Rule" id="MF_00435"/>
    </source>
</evidence>
<dbReference type="Gene3D" id="6.10.240.10">
    <property type="match status" value="1"/>
</dbReference>
<dbReference type="RefSeq" id="WP_382393854.1">
    <property type="nucleotide sequence ID" value="NZ_JBHTCQ010000002.1"/>
</dbReference>
<comment type="pathway">
    <text evidence="1 7">Amino-acid biosynthesis; L-valine biosynthesis; L-valine from pyruvate: step 2/4.</text>
</comment>
<comment type="caution">
    <text evidence="7">Lacks conserved residue(s) required for the propagation of feature annotation.</text>
</comment>
<dbReference type="PROSITE" id="PS51850">
    <property type="entry name" value="KARI_N"/>
    <property type="match status" value="1"/>
</dbReference>
<keyword evidence="4 7" id="KW-0028">Amino-acid biosynthesis</keyword>
<dbReference type="PROSITE" id="PS51851">
    <property type="entry name" value="KARI_C"/>
    <property type="match status" value="1"/>
</dbReference>
<reference evidence="13" key="1">
    <citation type="journal article" date="2019" name="Int. J. Syst. Evol. Microbiol.">
        <title>The Global Catalogue of Microorganisms (GCM) 10K type strain sequencing project: providing services to taxonomists for standard genome sequencing and annotation.</title>
        <authorList>
            <consortium name="The Broad Institute Genomics Platform"/>
            <consortium name="The Broad Institute Genome Sequencing Center for Infectious Disease"/>
            <person name="Wu L."/>
            <person name="Ma J."/>
        </authorList>
    </citation>
    <scope>NUCLEOTIDE SEQUENCE [LARGE SCALE GENOMIC DNA]</scope>
    <source>
        <strain evidence="13">JCM 1490</strain>
    </source>
</reference>
<evidence type="ECO:0000256" key="2">
    <source>
        <dbReference type="ARBA" id="ARBA00004885"/>
    </source>
</evidence>